<dbReference type="EMBL" id="MDYL01000015">
    <property type="protein sequence ID" value="OQD73470.1"/>
    <property type="molecule type" value="Genomic_DNA"/>
</dbReference>
<proteinExistence type="predicted"/>
<name>A0A1V6P901_PENDC</name>
<dbReference type="InterPro" id="IPR025337">
    <property type="entry name" value="Questin_oxidase-like"/>
</dbReference>
<dbReference type="OrthoDB" id="10004862at2759"/>
<keyword evidence="1" id="KW-0560">Oxidoreductase</keyword>
<dbReference type="GO" id="GO:0016491">
    <property type="term" value="F:oxidoreductase activity"/>
    <property type="evidence" value="ECO:0007669"/>
    <property type="project" value="UniProtKB-KW"/>
</dbReference>
<dbReference type="AlphaFoldDB" id="A0A1V6P901"/>
<accession>A0A1V6P901</accession>
<dbReference type="OMA" id="KFDFFYI"/>
<keyword evidence="3" id="KW-1185">Reference proteome</keyword>
<evidence type="ECO:0000256" key="1">
    <source>
        <dbReference type="ARBA" id="ARBA00023002"/>
    </source>
</evidence>
<dbReference type="Pfam" id="PF14027">
    <property type="entry name" value="Questin_oxidase"/>
    <property type="match status" value="1"/>
</dbReference>
<dbReference type="Proteomes" id="UP000191522">
    <property type="component" value="Unassembled WGS sequence"/>
</dbReference>
<gene>
    <name evidence="2" type="ORF">PENDEC_c015G06572</name>
</gene>
<evidence type="ECO:0000313" key="3">
    <source>
        <dbReference type="Proteomes" id="UP000191522"/>
    </source>
</evidence>
<comment type="caution">
    <text evidence="2">The sequence shown here is derived from an EMBL/GenBank/DDBJ whole genome shotgun (WGS) entry which is preliminary data.</text>
</comment>
<dbReference type="PANTHER" id="PTHR35870:SF1">
    <property type="entry name" value="PROTEIN, PUTATIVE (AFU_ORTHOLOGUE AFUA_5G03330)-RELATED"/>
    <property type="match status" value="1"/>
</dbReference>
<dbReference type="PANTHER" id="PTHR35870">
    <property type="entry name" value="PROTEIN, PUTATIVE (AFU_ORTHOLOGUE AFUA_5G03330)-RELATED"/>
    <property type="match status" value="1"/>
</dbReference>
<evidence type="ECO:0000313" key="2">
    <source>
        <dbReference type="EMBL" id="OQD73470.1"/>
    </source>
</evidence>
<reference evidence="3" key="1">
    <citation type="journal article" date="2017" name="Nat. Microbiol.">
        <title>Global analysis of biosynthetic gene clusters reveals vast potential of secondary metabolite production in Penicillium species.</title>
        <authorList>
            <person name="Nielsen J.C."/>
            <person name="Grijseels S."/>
            <person name="Prigent S."/>
            <person name="Ji B."/>
            <person name="Dainat J."/>
            <person name="Nielsen K.F."/>
            <person name="Frisvad J.C."/>
            <person name="Workman M."/>
            <person name="Nielsen J."/>
        </authorList>
    </citation>
    <scope>NUCLEOTIDE SEQUENCE [LARGE SCALE GENOMIC DNA]</scope>
    <source>
        <strain evidence="3">IBT 11843</strain>
    </source>
</reference>
<evidence type="ECO:0008006" key="4">
    <source>
        <dbReference type="Google" id="ProtNLM"/>
    </source>
</evidence>
<protein>
    <recommendedName>
        <fullName evidence="4">HypA-like protein</fullName>
    </recommendedName>
</protein>
<dbReference type="STRING" id="69771.A0A1V6P901"/>
<organism evidence="2 3">
    <name type="scientific">Penicillium decumbens</name>
    <dbReference type="NCBI Taxonomy" id="69771"/>
    <lineage>
        <taxon>Eukaryota</taxon>
        <taxon>Fungi</taxon>
        <taxon>Dikarya</taxon>
        <taxon>Ascomycota</taxon>
        <taxon>Pezizomycotina</taxon>
        <taxon>Eurotiomycetes</taxon>
        <taxon>Eurotiomycetidae</taxon>
        <taxon>Eurotiales</taxon>
        <taxon>Aspergillaceae</taxon>
        <taxon>Penicillium</taxon>
    </lineage>
</organism>
<sequence length="501" mass="56735">MKPRLLSTELRFRSILITQRGYPPTKIAPRLVASPRTLPRVPPPSPVLYSTHSAPARIHLPGNMATATAIHLSPSKDAGIYSSNVTEDAARAASEVLQEDMKKHHIFFNDDMFHNHTTHQILSMYAVGAKAEDIRAAYTRSRSYQRPAYPVDRDVVKGMHDKVRFQESFYNEKNYSNYLAFFQEEIDLKGVGDVLNQYVFAGDDRAESMLCRLFGGLIHPLIHLGFGIEFNQPAIVAQALAQTAVHDEWMGPIFFLSAEKLAGGIGKPGKKSLLQLLNEIRENKALKESAQWPDKNKIRDGVLSRAPDEMLKIAAQYTVSEDQIEERLADMINTVAYYTSAAQRPDKNVKFDFFYIHCLNSSIFFSKIIRLPFLTKQTKLRLLEWKGRLDLLMYVSRASPNLLLDEVTRYPVKNEWSAVFSRSVTHPSDDGHLVKMVRALAHGQKVCQSYESLGPQVMPISGDMWLRIGNMAIDSTVEDPMWVRSTGFDEAWEHLPGRARL</sequence>